<name>A0ACB8DPY0_DERSI</name>
<dbReference type="Proteomes" id="UP000821865">
    <property type="component" value="Chromosome 10"/>
</dbReference>
<sequence>MSMWYGQLGVQEARAYRRIQTHTYPHLGRTHHMNPTLHAGACPWCGAWPSLPHVTWECTNRPQEANSPHILTYSRDPWEILLAQPELEAQRGLLDQAQKVARITGVLH</sequence>
<reference evidence="1" key="1">
    <citation type="submission" date="2020-05" db="EMBL/GenBank/DDBJ databases">
        <title>Large-scale comparative analyses of tick genomes elucidate their genetic diversity and vector capacities.</title>
        <authorList>
            <person name="Jia N."/>
            <person name="Wang J."/>
            <person name="Shi W."/>
            <person name="Du L."/>
            <person name="Sun Y."/>
            <person name="Zhan W."/>
            <person name="Jiang J."/>
            <person name="Wang Q."/>
            <person name="Zhang B."/>
            <person name="Ji P."/>
            <person name="Sakyi L.B."/>
            <person name="Cui X."/>
            <person name="Yuan T."/>
            <person name="Jiang B."/>
            <person name="Yang W."/>
            <person name="Lam T.T.-Y."/>
            <person name="Chang Q."/>
            <person name="Ding S."/>
            <person name="Wang X."/>
            <person name="Zhu J."/>
            <person name="Ruan X."/>
            <person name="Zhao L."/>
            <person name="Wei J."/>
            <person name="Que T."/>
            <person name="Du C."/>
            <person name="Cheng J."/>
            <person name="Dai P."/>
            <person name="Han X."/>
            <person name="Huang E."/>
            <person name="Gao Y."/>
            <person name="Liu J."/>
            <person name="Shao H."/>
            <person name="Ye R."/>
            <person name="Li L."/>
            <person name="Wei W."/>
            <person name="Wang X."/>
            <person name="Wang C."/>
            <person name="Yang T."/>
            <person name="Huo Q."/>
            <person name="Li W."/>
            <person name="Guo W."/>
            <person name="Chen H."/>
            <person name="Zhou L."/>
            <person name="Ni X."/>
            <person name="Tian J."/>
            <person name="Zhou Y."/>
            <person name="Sheng Y."/>
            <person name="Liu T."/>
            <person name="Pan Y."/>
            <person name="Xia L."/>
            <person name="Li J."/>
            <person name="Zhao F."/>
            <person name="Cao W."/>
        </authorList>
    </citation>
    <scope>NUCLEOTIDE SEQUENCE</scope>
    <source>
        <strain evidence="1">Dsil-2018</strain>
    </source>
</reference>
<evidence type="ECO:0000313" key="1">
    <source>
        <dbReference type="EMBL" id="KAH7974495.1"/>
    </source>
</evidence>
<proteinExistence type="predicted"/>
<evidence type="ECO:0000313" key="2">
    <source>
        <dbReference type="Proteomes" id="UP000821865"/>
    </source>
</evidence>
<keyword evidence="2" id="KW-1185">Reference proteome</keyword>
<dbReference type="EMBL" id="CM023479">
    <property type="protein sequence ID" value="KAH7974495.1"/>
    <property type="molecule type" value="Genomic_DNA"/>
</dbReference>
<gene>
    <name evidence="1" type="ORF">HPB49_015969</name>
</gene>
<protein>
    <submittedName>
        <fullName evidence="1">Uncharacterized protein</fullName>
    </submittedName>
</protein>
<comment type="caution">
    <text evidence="1">The sequence shown here is derived from an EMBL/GenBank/DDBJ whole genome shotgun (WGS) entry which is preliminary data.</text>
</comment>
<organism evidence="1 2">
    <name type="scientific">Dermacentor silvarum</name>
    <name type="common">Tick</name>
    <dbReference type="NCBI Taxonomy" id="543639"/>
    <lineage>
        <taxon>Eukaryota</taxon>
        <taxon>Metazoa</taxon>
        <taxon>Ecdysozoa</taxon>
        <taxon>Arthropoda</taxon>
        <taxon>Chelicerata</taxon>
        <taxon>Arachnida</taxon>
        <taxon>Acari</taxon>
        <taxon>Parasitiformes</taxon>
        <taxon>Ixodida</taxon>
        <taxon>Ixodoidea</taxon>
        <taxon>Ixodidae</taxon>
        <taxon>Rhipicephalinae</taxon>
        <taxon>Dermacentor</taxon>
    </lineage>
</organism>
<accession>A0ACB8DPY0</accession>